<organism evidence="1">
    <name type="scientific">marine metagenome</name>
    <dbReference type="NCBI Taxonomy" id="408172"/>
    <lineage>
        <taxon>unclassified sequences</taxon>
        <taxon>metagenomes</taxon>
        <taxon>ecological metagenomes</taxon>
    </lineage>
</organism>
<gene>
    <name evidence="1" type="ORF">METZ01_LOCUS90485</name>
</gene>
<dbReference type="AlphaFoldDB" id="A0A381VCA5"/>
<sequence>MINLRIIILLTITLFCFDIYSFPIPKNGEVKFDVIRKNKVIGSHEITFTENNDVLLVETNIDIEVKVLFISAYTFIHQSTETWINGNFTKIVAHSDFEDEREYFIKGQDNNDSFLASGMDGKLELDKNILPSNFWNIDVLKQKEIFDTQKGVVRTIDVEDLGYEKIKVNKKNIKCNKFILNASSNPKDKGPFPEYTLWYDENDELMKFQFKDEGRGKKIITIIRSN</sequence>
<dbReference type="EMBL" id="UINC01008357">
    <property type="protein sequence ID" value="SVA37631.1"/>
    <property type="molecule type" value="Genomic_DNA"/>
</dbReference>
<evidence type="ECO:0008006" key="2">
    <source>
        <dbReference type="Google" id="ProtNLM"/>
    </source>
</evidence>
<proteinExistence type="predicted"/>
<dbReference type="Pfam" id="PF19630">
    <property type="entry name" value="DUF6134"/>
    <property type="match status" value="1"/>
</dbReference>
<dbReference type="InterPro" id="IPR045767">
    <property type="entry name" value="DUF6134"/>
</dbReference>
<accession>A0A381VCA5</accession>
<protein>
    <recommendedName>
        <fullName evidence="2">DUF3108 domain-containing protein</fullName>
    </recommendedName>
</protein>
<name>A0A381VCA5_9ZZZZ</name>
<reference evidence="1" key="1">
    <citation type="submission" date="2018-05" db="EMBL/GenBank/DDBJ databases">
        <authorList>
            <person name="Lanie J.A."/>
            <person name="Ng W.-L."/>
            <person name="Kazmierczak K.M."/>
            <person name="Andrzejewski T.M."/>
            <person name="Davidsen T.M."/>
            <person name="Wayne K.J."/>
            <person name="Tettelin H."/>
            <person name="Glass J.I."/>
            <person name="Rusch D."/>
            <person name="Podicherti R."/>
            <person name="Tsui H.-C.T."/>
            <person name="Winkler M.E."/>
        </authorList>
    </citation>
    <scope>NUCLEOTIDE SEQUENCE</scope>
</reference>
<evidence type="ECO:0000313" key="1">
    <source>
        <dbReference type="EMBL" id="SVA37631.1"/>
    </source>
</evidence>